<dbReference type="EMBL" id="VSSQ01029010">
    <property type="protein sequence ID" value="MPM78952.1"/>
    <property type="molecule type" value="Genomic_DNA"/>
</dbReference>
<reference evidence="1" key="1">
    <citation type="submission" date="2019-08" db="EMBL/GenBank/DDBJ databases">
        <authorList>
            <person name="Kucharzyk K."/>
            <person name="Murdoch R.W."/>
            <person name="Higgins S."/>
            <person name="Loffler F."/>
        </authorList>
    </citation>
    <scope>NUCLEOTIDE SEQUENCE</scope>
</reference>
<gene>
    <name evidence="1" type="ORF">SDC9_125967</name>
</gene>
<proteinExistence type="predicted"/>
<organism evidence="1">
    <name type="scientific">bioreactor metagenome</name>
    <dbReference type="NCBI Taxonomy" id="1076179"/>
    <lineage>
        <taxon>unclassified sequences</taxon>
        <taxon>metagenomes</taxon>
        <taxon>ecological metagenomes</taxon>
    </lineage>
</organism>
<protein>
    <submittedName>
        <fullName evidence="1">Uncharacterized protein</fullName>
    </submittedName>
</protein>
<dbReference type="AlphaFoldDB" id="A0A645CQF6"/>
<accession>A0A645CQF6</accession>
<evidence type="ECO:0000313" key="1">
    <source>
        <dbReference type="EMBL" id="MPM78952.1"/>
    </source>
</evidence>
<sequence>MLRTFIDRELGDIVFTDKNFTFIRHNQPHRHIKRSSLSRTVGTEQSDDLSLSHVDGNMIDHCPLAVLLHQIISTQYQHFFLGHTLPRFGIKLRGLNAGHYVISRFVHLLEIFLQI</sequence>
<name>A0A645CQF6_9ZZZZ</name>
<comment type="caution">
    <text evidence="1">The sequence shown here is derived from an EMBL/GenBank/DDBJ whole genome shotgun (WGS) entry which is preliminary data.</text>
</comment>